<evidence type="ECO:0000256" key="1">
    <source>
        <dbReference type="SAM" id="MobiDB-lite"/>
    </source>
</evidence>
<sequence>MIEYRLRSLMNIEHLPHSNVDEGGGGVLFTKRSSARDHRLGTNDPKRPSTPQRGPFIEHSLLVKYQLQYTAGLLKPIPYGPTFAIHQSANLT</sequence>
<feature type="region of interest" description="Disordered" evidence="1">
    <location>
        <begin position="20"/>
        <end position="54"/>
    </location>
</feature>
<reference evidence="2 3" key="1">
    <citation type="submission" date="2021-06" db="EMBL/GenBank/DDBJ databases">
        <title>Caerostris darwini draft genome.</title>
        <authorList>
            <person name="Kono N."/>
            <person name="Arakawa K."/>
        </authorList>
    </citation>
    <scope>NUCLEOTIDE SEQUENCE [LARGE SCALE GENOMIC DNA]</scope>
</reference>
<gene>
    <name evidence="2" type="ORF">CDAR_596741</name>
</gene>
<name>A0AAV4WCA9_9ARAC</name>
<keyword evidence="3" id="KW-1185">Reference proteome</keyword>
<dbReference type="AlphaFoldDB" id="A0AAV4WCA9"/>
<comment type="caution">
    <text evidence="2">The sequence shown here is derived from an EMBL/GenBank/DDBJ whole genome shotgun (WGS) entry which is preliminary data.</text>
</comment>
<accession>A0AAV4WCA9</accession>
<protein>
    <submittedName>
        <fullName evidence="2">Uncharacterized protein</fullName>
    </submittedName>
</protein>
<evidence type="ECO:0000313" key="2">
    <source>
        <dbReference type="EMBL" id="GIY80481.1"/>
    </source>
</evidence>
<proteinExistence type="predicted"/>
<dbReference type="EMBL" id="BPLQ01014509">
    <property type="protein sequence ID" value="GIY80481.1"/>
    <property type="molecule type" value="Genomic_DNA"/>
</dbReference>
<evidence type="ECO:0000313" key="3">
    <source>
        <dbReference type="Proteomes" id="UP001054837"/>
    </source>
</evidence>
<organism evidence="2 3">
    <name type="scientific">Caerostris darwini</name>
    <dbReference type="NCBI Taxonomy" id="1538125"/>
    <lineage>
        <taxon>Eukaryota</taxon>
        <taxon>Metazoa</taxon>
        <taxon>Ecdysozoa</taxon>
        <taxon>Arthropoda</taxon>
        <taxon>Chelicerata</taxon>
        <taxon>Arachnida</taxon>
        <taxon>Araneae</taxon>
        <taxon>Araneomorphae</taxon>
        <taxon>Entelegynae</taxon>
        <taxon>Araneoidea</taxon>
        <taxon>Araneidae</taxon>
        <taxon>Caerostris</taxon>
    </lineage>
</organism>
<feature type="compositionally biased region" description="Basic and acidic residues" evidence="1">
    <location>
        <begin position="34"/>
        <end position="47"/>
    </location>
</feature>
<dbReference type="Proteomes" id="UP001054837">
    <property type="component" value="Unassembled WGS sequence"/>
</dbReference>